<dbReference type="AlphaFoldDB" id="A0A2Z3H846"/>
<dbReference type="KEGG" id="gog:C1280_23925"/>
<dbReference type="EMBL" id="CP025958">
    <property type="protein sequence ID" value="AWM39746.1"/>
    <property type="molecule type" value="Genomic_DNA"/>
</dbReference>
<dbReference type="RefSeq" id="WP_010050644.1">
    <property type="nucleotide sequence ID" value="NZ_CP025958.1"/>
</dbReference>
<evidence type="ECO:0000313" key="2">
    <source>
        <dbReference type="EMBL" id="AWM39746.1"/>
    </source>
</evidence>
<feature type="domain" description="AB hydrolase-1" evidence="1">
    <location>
        <begin position="22"/>
        <end position="245"/>
    </location>
</feature>
<dbReference type="PANTHER" id="PTHR43689">
    <property type="entry name" value="HYDROLASE"/>
    <property type="match status" value="1"/>
</dbReference>
<dbReference type="Pfam" id="PF00561">
    <property type="entry name" value="Abhydrolase_1"/>
    <property type="match status" value="1"/>
</dbReference>
<name>A0A2Z3H846_9BACT</name>
<keyword evidence="2" id="KW-0378">Hydrolase</keyword>
<dbReference type="OrthoDB" id="9808398at2"/>
<organism evidence="2 3">
    <name type="scientific">Gemmata obscuriglobus</name>
    <dbReference type="NCBI Taxonomy" id="114"/>
    <lineage>
        <taxon>Bacteria</taxon>
        <taxon>Pseudomonadati</taxon>
        <taxon>Planctomycetota</taxon>
        <taxon>Planctomycetia</taxon>
        <taxon>Gemmatales</taxon>
        <taxon>Gemmataceae</taxon>
        <taxon>Gemmata</taxon>
    </lineage>
</organism>
<dbReference type="InterPro" id="IPR000073">
    <property type="entry name" value="AB_hydrolase_1"/>
</dbReference>
<dbReference type="SUPFAM" id="SSF53474">
    <property type="entry name" value="alpha/beta-Hydrolases"/>
    <property type="match status" value="1"/>
</dbReference>
<keyword evidence="3" id="KW-1185">Reference proteome</keyword>
<accession>A0A2Z3H846</accession>
<sequence length="281" mass="32069">MRSPLKGLFDRLRPRQYGRREPLVLINGLAEQAESWYRNRKFWSRYFEVLTPNILAYEGDALHARINAKQPVTVEYLVEQLHTYLTQFVQTPPYHLVASSLGGKVAVEFAAKYPQLVNRVVLLCPSGMGDKEQLPIIEGVVGRNARAMVESVFHKPRRADGGLLRYYRSKFANRKWQKGFIRSVRGTLDHVVRDKMRLVTAPTLLVTASGDKVCDPQTAEDAARELPNGHFRKIERCGHAPHIEKHWLINRLVVDFLSSTRPTAHPSWTKLILAKAPRASK</sequence>
<protein>
    <submittedName>
        <fullName evidence="2">Alpha/beta hydrolase</fullName>
    </submittedName>
</protein>
<dbReference type="PRINTS" id="PR00111">
    <property type="entry name" value="ABHYDROLASE"/>
</dbReference>
<evidence type="ECO:0000313" key="3">
    <source>
        <dbReference type="Proteomes" id="UP000245802"/>
    </source>
</evidence>
<dbReference type="Proteomes" id="UP000245802">
    <property type="component" value="Chromosome"/>
</dbReference>
<dbReference type="PANTHER" id="PTHR43689:SF8">
    <property type="entry name" value="ALPHA_BETA-HYDROLASES SUPERFAMILY PROTEIN"/>
    <property type="match status" value="1"/>
</dbReference>
<dbReference type="Gene3D" id="3.40.50.1820">
    <property type="entry name" value="alpha/beta hydrolase"/>
    <property type="match status" value="1"/>
</dbReference>
<evidence type="ECO:0000259" key="1">
    <source>
        <dbReference type="Pfam" id="PF00561"/>
    </source>
</evidence>
<dbReference type="GO" id="GO:0016787">
    <property type="term" value="F:hydrolase activity"/>
    <property type="evidence" value="ECO:0007669"/>
    <property type="project" value="UniProtKB-KW"/>
</dbReference>
<proteinExistence type="predicted"/>
<gene>
    <name evidence="2" type="ORF">C1280_23925</name>
</gene>
<dbReference type="InterPro" id="IPR029058">
    <property type="entry name" value="AB_hydrolase_fold"/>
</dbReference>
<reference evidence="2 3" key="1">
    <citation type="submission" date="2018-01" db="EMBL/GenBank/DDBJ databases">
        <title>G. obscuriglobus.</title>
        <authorList>
            <person name="Franke J."/>
            <person name="Blomberg W."/>
            <person name="Selmecki A."/>
        </authorList>
    </citation>
    <scope>NUCLEOTIDE SEQUENCE [LARGE SCALE GENOMIC DNA]</scope>
    <source>
        <strain evidence="2 3">DSM 5831</strain>
    </source>
</reference>